<keyword evidence="2" id="KW-1185">Reference proteome</keyword>
<evidence type="ECO:0000313" key="2">
    <source>
        <dbReference type="Proteomes" id="UP001432251"/>
    </source>
</evidence>
<dbReference type="EMBL" id="CP146022">
    <property type="protein sequence ID" value="WWQ64348.1"/>
    <property type="molecule type" value="Genomic_DNA"/>
</dbReference>
<organism evidence="1 2">
    <name type="scientific">Streptomyces citrinus</name>
    <dbReference type="NCBI Taxonomy" id="3118173"/>
    <lineage>
        <taxon>Bacteria</taxon>
        <taxon>Bacillati</taxon>
        <taxon>Actinomycetota</taxon>
        <taxon>Actinomycetes</taxon>
        <taxon>Kitasatosporales</taxon>
        <taxon>Streptomycetaceae</taxon>
        <taxon>Streptomyces</taxon>
    </lineage>
</organism>
<name>A0ACD5AER2_9ACTN</name>
<dbReference type="Proteomes" id="UP001432251">
    <property type="component" value="Chromosome"/>
</dbReference>
<gene>
    <name evidence="1" type="ORF">V2W30_14020</name>
</gene>
<reference evidence="1" key="1">
    <citation type="journal article" date="2025" name="Int. J. Syst. Evol. Microbiol.">
        <title>Streptomyces citrinus sp. nov., with yellow diffusible pigment.</title>
        <authorList>
            <person name="He Y."/>
            <person name="Yang E."/>
            <person name="Xu J."/>
            <person name="Sun Y."/>
            <person name="Sun L."/>
        </authorList>
    </citation>
    <scope>NUCLEOTIDE SEQUENCE</scope>
    <source>
        <strain evidence="1">Q6</strain>
    </source>
</reference>
<protein>
    <submittedName>
        <fullName evidence="1">Uncharacterized protein</fullName>
    </submittedName>
</protein>
<accession>A0ACD5AER2</accession>
<evidence type="ECO:0000313" key="1">
    <source>
        <dbReference type="EMBL" id="WWQ64348.1"/>
    </source>
</evidence>
<sequence length="101" mass="11091">MSDTTAQNSIDAVTVEVTKYQVVDAALTGHRDLRLFALQVQLTGDGRWAIHHQGEYLGEDGRWGPEAHGFDHDTALERAKAEAPRVVVNGLTIGDVLARQR</sequence>
<proteinExistence type="predicted"/>